<dbReference type="PANTHER" id="PTHR43364:SF4">
    <property type="entry name" value="NAD(P)-LINKED OXIDOREDUCTASE SUPERFAMILY PROTEIN"/>
    <property type="match status" value="1"/>
</dbReference>
<name>A0A6J6G9V8_9ZZZZ</name>
<dbReference type="InterPro" id="IPR050523">
    <property type="entry name" value="AKR_Detox_Biosynth"/>
</dbReference>
<dbReference type="EMBL" id="CAEZUE010000075">
    <property type="protein sequence ID" value="CAB4593578.1"/>
    <property type="molecule type" value="Genomic_DNA"/>
</dbReference>
<keyword evidence="1" id="KW-0560">Oxidoreductase</keyword>
<dbReference type="SUPFAM" id="SSF51430">
    <property type="entry name" value="NAD(P)-linked oxidoreductase"/>
    <property type="match status" value="1"/>
</dbReference>
<dbReference type="GO" id="GO:0016491">
    <property type="term" value="F:oxidoreductase activity"/>
    <property type="evidence" value="ECO:0007669"/>
    <property type="project" value="UniProtKB-KW"/>
</dbReference>
<dbReference type="PANTHER" id="PTHR43364">
    <property type="entry name" value="NADH-SPECIFIC METHYLGLYOXAL REDUCTASE-RELATED"/>
    <property type="match status" value="1"/>
</dbReference>
<dbReference type="InterPro" id="IPR023210">
    <property type="entry name" value="NADP_OxRdtase_dom"/>
</dbReference>
<dbReference type="Gene3D" id="3.20.20.100">
    <property type="entry name" value="NADP-dependent oxidoreductase domain"/>
    <property type="match status" value="1"/>
</dbReference>
<evidence type="ECO:0000259" key="2">
    <source>
        <dbReference type="Pfam" id="PF00248"/>
    </source>
</evidence>
<proteinExistence type="predicted"/>
<feature type="domain" description="NADP-dependent oxidoreductase" evidence="2">
    <location>
        <begin position="33"/>
        <end position="332"/>
    </location>
</feature>
<reference evidence="3" key="1">
    <citation type="submission" date="2020-05" db="EMBL/GenBank/DDBJ databases">
        <authorList>
            <person name="Chiriac C."/>
            <person name="Salcher M."/>
            <person name="Ghai R."/>
            <person name="Kavagutti S V."/>
        </authorList>
    </citation>
    <scope>NUCLEOTIDE SEQUENCE</scope>
</reference>
<dbReference type="GO" id="GO:0005829">
    <property type="term" value="C:cytosol"/>
    <property type="evidence" value="ECO:0007669"/>
    <property type="project" value="TreeGrafter"/>
</dbReference>
<accession>A0A6J6G9V8</accession>
<evidence type="ECO:0000256" key="1">
    <source>
        <dbReference type="ARBA" id="ARBA00023002"/>
    </source>
</evidence>
<sequence>MLIILELSNLGKNELMTVPLRNLGNSTLLVSSVGMGCNNFGRPDTPTFAQDVTTDVLTAALDAGVTFWDTADIYGLDYGMSELLMGEVVSARRDEIVLATKFGHTEFESPIAHVGSSGSRAYIRAAVEGSLERLGTDYIDLYQHHTPDPATPVEETLEALNELISEGRVRNIGHTQYTPEQALHADEAARRLGVTPFVSAQNEFSLLTREAETGIIPVARDLGLGFLPFFPLYNGLFTGKFDRNGGPADSRIMRIRQHLHAEAPWDAMDALTEFARNRGLTMLEVTIGWLLAVPGLSSVIAGVTSADQIRENAAAATSWSPTPEEFDEISELFAV</sequence>
<organism evidence="3">
    <name type="scientific">freshwater metagenome</name>
    <dbReference type="NCBI Taxonomy" id="449393"/>
    <lineage>
        <taxon>unclassified sequences</taxon>
        <taxon>metagenomes</taxon>
        <taxon>ecological metagenomes</taxon>
    </lineage>
</organism>
<dbReference type="Pfam" id="PF00248">
    <property type="entry name" value="Aldo_ket_red"/>
    <property type="match status" value="1"/>
</dbReference>
<dbReference type="AlphaFoldDB" id="A0A6J6G9V8"/>
<gene>
    <name evidence="3" type="ORF">UFOPK1788_00667</name>
</gene>
<evidence type="ECO:0000313" key="3">
    <source>
        <dbReference type="EMBL" id="CAB4593578.1"/>
    </source>
</evidence>
<protein>
    <submittedName>
        <fullName evidence="3">Unannotated protein</fullName>
    </submittedName>
</protein>
<dbReference type="InterPro" id="IPR036812">
    <property type="entry name" value="NAD(P)_OxRdtase_dom_sf"/>
</dbReference>